<reference evidence="1 2" key="1">
    <citation type="submission" date="2024-02" db="EMBL/GenBank/DDBJ databases">
        <title>High-quality chromosome-scale genome assembly of Pensacola bahiagrass (Paspalum notatum Flugge var. saurae).</title>
        <authorList>
            <person name="Vega J.M."/>
            <person name="Podio M."/>
            <person name="Orjuela J."/>
            <person name="Siena L.A."/>
            <person name="Pessino S.C."/>
            <person name="Combes M.C."/>
            <person name="Mariac C."/>
            <person name="Albertini E."/>
            <person name="Pupilli F."/>
            <person name="Ortiz J.P.A."/>
            <person name="Leblanc O."/>
        </authorList>
    </citation>
    <scope>NUCLEOTIDE SEQUENCE [LARGE SCALE GENOMIC DNA]</scope>
    <source>
        <strain evidence="1">R1</strain>
        <tissue evidence="1">Leaf</tissue>
    </source>
</reference>
<dbReference type="Proteomes" id="UP001341281">
    <property type="component" value="Chromosome 02"/>
</dbReference>
<name>A0AAQ3STG3_PASNO</name>
<proteinExistence type="predicted"/>
<dbReference type="EMBL" id="CP144746">
    <property type="protein sequence ID" value="WVZ60260.1"/>
    <property type="molecule type" value="Genomic_DNA"/>
</dbReference>
<sequence>MSIFQAQRFLDDKTIMILNLMLYRASYPKFVFRSNKCCSLMDFDKASLFTTKAEVDRSTLMQKSRESSRT</sequence>
<dbReference type="AlphaFoldDB" id="A0AAQ3STG3"/>
<protein>
    <submittedName>
        <fullName evidence="1">Uncharacterized protein</fullName>
    </submittedName>
</protein>
<accession>A0AAQ3STG3</accession>
<evidence type="ECO:0000313" key="2">
    <source>
        <dbReference type="Proteomes" id="UP001341281"/>
    </source>
</evidence>
<evidence type="ECO:0000313" key="1">
    <source>
        <dbReference type="EMBL" id="WVZ60260.1"/>
    </source>
</evidence>
<organism evidence="1 2">
    <name type="scientific">Paspalum notatum var. saurae</name>
    <dbReference type="NCBI Taxonomy" id="547442"/>
    <lineage>
        <taxon>Eukaryota</taxon>
        <taxon>Viridiplantae</taxon>
        <taxon>Streptophyta</taxon>
        <taxon>Embryophyta</taxon>
        <taxon>Tracheophyta</taxon>
        <taxon>Spermatophyta</taxon>
        <taxon>Magnoliopsida</taxon>
        <taxon>Liliopsida</taxon>
        <taxon>Poales</taxon>
        <taxon>Poaceae</taxon>
        <taxon>PACMAD clade</taxon>
        <taxon>Panicoideae</taxon>
        <taxon>Andropogonodae</taxon>
        <taxon>Paspaleae</taxon>
        <taxon>Paspalinae</taxon>
        <taxon>Paspalum</taxon>
    </lineage>
</organism>
<keyword evidence="2" id="KW-1185">Reference proteome</keyword>
<gene>
    <name evidence="1" type="ORF">U9M48_010307</name>
</gene>